<evidence type="ECO:0000313" key="1">
    <source>
        <dbReference type="EMBL" id="KZV19876.1"/>
    </source>
</evidence>
<proteinExistence type="predicted"/>
<gene>
    <name evidence="1" type="ORF">F511_16785</name>
</gene>
<evidence type="ECO:0000313" key="2">
    <source>
        <dbReference type="Proteomes" id="UP000250235"/>
    </source>
</evidence>
<accession>A0A2Z7ADZ4</accession>
<dbReference type="AlphaFoldDB" id="A0A2Z7ADZ4"/>
<reference evidence="1 2" key="1">
    <citation type="journal article" date="2015" name="Proc. Natl. Acad. Sci. U.S.A.">
        <title>The resurrection genome of Boea hygrometrica: A blueprint for survival of dehydration.</title>
        <authorList>
            <person name="Xiao L."/>
            <person name="Yang G."/>
            <person name="Zhang L."/>
            <person name="Yang X."/>
            <person name="Zhao S."/>
            <person name="Ji Z."/>
            <person name="Zhou Q."/>
            <person name="Hu M."/>
            <person name="Wang Y."/>
            <person name="Chen M."/>
            <person name="Xu Y."/>
            <person name="Jin H."/>
            <person name="Xiao X."/>
            <person name="Hu G."/>
            <person name="Bao F."/>
            <person name="Hu Y."/>
            <person name="Wan P."/>
            <person name="Li L."/>
            <person name="Deng X."/>
            <person name="Kuang T."/>
            <person name="Xiang C."/>
            <person name="Zhu J.K."/>
            <person name="Oliver M.J."/>
            <person name="He Y."/>
        </authorList>
    </citation>
    <scope>NUCLEOTIDE SEQUENCE [LARGE SCALE GENOMIC DNA]</scope>
    <source>
        <strain evidence="2">cv. XS01</strain>
    </source>
</reference>
<keyword evidence="2" id="KW-1185">Reference proteome</keyword>
<organism evidence="1 2">
    <name type="scientific">Dorcoceras hygrometricum</name>
    <dbReference type="NCBI Taxonomy" id="472368"/>
    <lineage>
        <taxon>Eukaryota</taxon>
        <taxon>Viridiplantae</taxon>
        <taxon>Streptophyta</taxon>
        <taxon>Embryophyta</taxon>
        <taxon>Tracheophyta</taxon>
        <taxon>Spermatophyta</taxon>
        <taxon>Magnoliopsida</taxon>
        <taxon>eudicotyledons</taxon>
        <taxon>Gunneridae</taxon>
        <taxon>Pentapetalae</taxon>
        <taxon>asterids</taxon>
        <taxon>lamiids</taxon>
        <taxon>Lamiales</taxon>
        <taxon>Gesneriaceae</taxon>
        <taxon>Didymocarpoideae</taxon>
        <taxon>Trichosporeae</taxon>
        <taxon>Loxocarpinae</taxon>
        <taxon>Dorcoceras</taxon>
    </lineage>
</organism>
<sequence length="172" mass="19990">MPPPLDPVPAVLARRFRPQNFCWFYSANHQRSRDFDHGLDWELIQIQPLKDHLPSRLVVAWYQVANGKLEFLYKSRMDLLDQLRTQTTQKQEKKYEVKPQYEELSKQLIMQHAIIDAMQCMRDIKDRIARPVYQLANHLNQPLYPHDVSNREIIGYPAGRGADPARGAPGGG</sequence>
<name>A0A2Z7ADZ4_9LAMI</name>
<protein>
    <submittedName>
        <fullName evidence="1">Uncharacterized protein</fullName>
    </submittedName>
</protein>
<dbReference type="Proteomes" id="UP000250235">
    <property type="component" value="Unassembled WGS sequence"/>
</dbReference>
<dbReference type="EMBL" id="KV016266">
    <property type="protein sequence ID" value="KZV19876.1"/>
    <property type="molecule type" value="Genomic_DNA"/>
</dbReference>